<reference evidence="2" key="1">
    <citation type="submission" date="2020-07" db="EMBL/GenBank/DDBJ databases">
        <title>Huge and variable diversity of episymbiotic CPR bacteria and DPANN archaea in groundwater ecosystems.</title>
        <authorList>
            <person name="He C.Y."/>
            <person name="Keren R."/>
            <person name="Whittaker M."/>
            <person name="Farag I.F."/>
            <person name="Doudna J."/>
            <person name="Cate J.H.D."/>
            <person name="Banfield J.F."/>
        </authorList>
    </citation>
    <scope>NUCLEOTIDE SEQUENCE</scope>
    <source>
        <strain evidence="2">NC_groundwater_1664_Pr3_B-0.1um_52_9</strain>
    </source>
</reference>
<dbReference type="PROSITE" id="PS50022">
    <property type="entry name" value="FA58C_3"/>
    <property type="match status" value="1"/>
</dbReference>
<dbReference type="SUPFAM" id="SSF49785">
    <property type="entry name" value="Galactose-binding domain-like"/>
    <property type="match status" value="1"/>
</dbReference>
<name>A0A9D6V5M0_9BACT</name>
<dbReference type="AlphaFoldDB" id="A0A9D6V5M0"/>
<feature type="non-terminal residue" evidence="2">
    <location>
        <position position="1"/>
    </location>
</feature>
<dbReference type="InterPro" id="IPR000421">
    <property type="entry name" value="FA58C"/>
</dbReference>
<protein>
    <submittedName>
        <fullName evidence="2">Discoidin domain-containing protein</fullName>
    </submittedName>
</protein>
<evidence type="ECO:0000313" key="3">
    <source>
        <dbReference type="Proteomes" id="UP000807825"/>
    </source>
</evidence>
<sequence>LTGVFDKVNEWVFTDWCHLTNGANYVLAKELVDLVKNRVFGLPLGGQDSLKNPADSYFRDYAKKAGVLLNDRPAERGLHILKGYPGPELLEVAADQKNTAAGVVLDLGETLPVSRLRIVWGDEKSVPKSWRVEFSQDGKDWQPWLNITETRTDGYDQWPGFEYYAHQAAHARYVRYVPTGEDGQKPIRLRQLSLFR</sequence>
<feature type="domain" description="F5/8 type C" evidence="1">
    <location>
        <begin position="103"/>
        <end position="196"/>
    </location>
</feature>
<gene>
    <name evidence="2" type="ORF">HY912_22670</name>
</gene>
<accession>A0A9D6V5M0</accession>
<dbReference type="Gene3D" id="2.60.120.260">
    <property type="entry name" value="Galactose-binding domain-like"/>
    <property type="match status" value="1"/>
</dbReference>
<comment type="caution">
    <text evidence="2">The sequence shown here is derived from an EMBL/GenBank/DDBJ whole genome shotgun (WGS) entry which is preliminary data.</text>
</comment>
<proteinExistence type="predicted"/>
<dbReference type="InterPro" id="IPR008979">
    <property type="entry name" value="Galactose-bd-like_sf"/>
</dbReference>
<organism evidence="2 3">
    <name type="scientific">Desulfomonile tiedjei</name>
    <dbReference type="NCBI Taxonomy" id="2358"/>
    <lineage>
        <taxon>Bacteria</taxon>
        <taxon>Pseudomonadati</taxon>
        <taxon>Thermodesulfobacteriota</taxon>
        <taxon>Desulfomonilia</taxon>
        <taxon>Desulfomonilales</taxon>
        <taxon>Desulfomonilaceae</taxon>
        <taxon>Desulfomonile</taxon>
    </lineage>
</organism>
<evidence type="ECO:0000259" key="1">
    <source>
        <dbReference type="PROSITE" id="PS50022"/>
    </source>
</evidence>
<dbReference type="Pfam" id="PF00754">
    <property type="entry name" value="F5_F8_type_C"/>
    <property type="match status" value="1"/>
</dbReference>
<dbReference type="EMBL" id="JACRDE010000594">
    <property type="protein sequence ID" value="MBI5252308.1"/>
    <property type="molecule type" value="Genomic_DNA"/>
</dbReference>
<dbReference type="Proteomes" id="UP000807825">
    <property type="component" value="Unassembled WGS sequence"/>
</dbReference>
<evidence type="ECO:0000313" key="2">
    <source>
        <dbReference type="EMBL" id="MBI5252308.1"/>
    </source>
</evidence>